<feature type="domain" description="Inositol polyphosphate-related phosphatase" evidence="2">
    <location>
        <begin position="49"/>
        <end position="426"/>
    </location>
</feature>
<dbReference type="OrthoDB" id="7862313at2759"/>
<comment type="caution">
    <text evidence="3">The sequence shown here is derived from an EMBL/GenBank/DDBJ whole genome shotgun (WGS) entry which is preliminary data.</text>
</comment>
<feature type="region of interest" description="Disordered" evidence="1">
    <location>
        <begin position="390"/>
        <end position="411"/>
    </location>
</feature>
<feature type="compositionally biased region" description="Acidic residues" evidence="1">
    <location>
        <begin position="433"/>
        <end position="443"/>
    </location>
</feature>
<organism evidence="3 4">
    <name type="scientific">Sphaerosporella brunnea</name>
    <dbReference type="NCBI Taxonomy" id="1250544"/>
    <lineage>
        <taxon>Eukaryota</taxon>
        <taxon>Fungi</taxon>
        <taxon>Dikarya</taxon>
        <taxon>Ascomycota</taxon>
        <taxon>Pezizomycotina</taxon>
        <taxon>Pezizomycetes</taxon>
        <taxon>Pezizales</taxon>
        <taxon>Pyronemataceae</taxon>
        <taxon>Sphaerosporella</taxon>
    </lineage>
</organism>
<keyword evidence="3" id="KW-0269">Exonuclease</keyword>
<evidence type="ECO:0000313" key="3">
    <source>
        <dbReference type="EMBL" id="KAA8900870.1"/>
    </source>
</evidence>
<protein>
    <submittedName>
        <fullName evidence="3">Endonuclease/exonuclease/phosphatase</fullName>
    </submittedName>
</protein>
<dbReference type="SMART" id="SM00128">
    <property type="entry name" value="IPPc"/>
    <property type="match status" value="1"/>
</dbReference>
<dbReference type="Pfam" id="PF22669">
    <property type="entry name" value="Exo_endo_phos2"/>
    <property type="match status" value="2"/>
</dbReference>
<name>A0A5J5ERZ2_9PEZI</name>
<dbReference type="GO" id="GO:0004439">
    <property type="term" value="F:phosphatidylinositol-4,5-bisphosphate 5-phosphatase activity"/>
    <property type="evidence" value="ECO:0007669"/>
    <property type="project" value="TreeGrafter"/>
</dbReference>
<dbReference type="InParanoid" id="A0A5J5ERZ2"/>
<evidence type="ECO:0000313" key="4">
    <source>
        <dbReference type="Proteomes" id="UP000326924"/>
    </source>
</evidence>
<gene>
    <name evidence="3" type="ORF">FN846DRAFT_957771</name>
</gene>
<dbReference type="InterPro" id="IPR048869">
    <property type="entry name" value="OCRL-1_2_ASH"/>
</dbReference>
<dbReference type="Pfam" id="PF21310">
    <property type="entry name" value="OCRL-like_ASH"/>
    <property type="match status" value="1"/>
</dbReference>
<dbReference type="AlphaFoldDB" id="A0A5J5ERZ2"/>
<proteinExistence type="predicted"/>
<keyword evidence="3" id="KW-0255">Endonuclease</keyword>
<sequence>MAMMPGSWDADEQEHPASGSGNRQLEYKDAHSYLTSRMLARRPEYLKTQSIRIMVGSWNIGDYACHGDLADWFPEARFPSASSSSIPGERTDIYVLGLQEVMDVTQTSNFLKYTDPKIALSWRSHVQAALPAGYECIAAPQLIGILLLVFVSPEIKPLVGSVATSTVGTGLMGYAGNKGGAGVRIVLGETLRLTVVDCHLAAFANAVDRRNWDAAEILRRMSFEPVAKEVVGLQPEGQEAQSEGMDRQDVLLWCGDLNYRIDLDNADVRALLGPYMPKDLPPTHADVGSPITSPIMGKMEWPPVALPPTPTEAHPNATNSLQGTIDSLLKHDQLLKQRREGKAFTGFKEGRITFLPTYKYDLGAVGMWDSSEKARAPSWCDRILWRIKEPTQLGRPSTETDGDDNGGRGRSYSVASTILTTAAKDEVLFESKDGDEDSDEEDLVVSRAESPAPKHIQKRQDEKDTTPVWDAHSSSVTTPFGEIKLDMADYTSHQNVTSSDHKPVSATFTLTFPAVEPELRAKVHAEVAREVDRLENERRPVVTVIIDQPNGSGHGDSEVLHFGEVRYWERQRREVMVANTGASMAKLNFVRRPALDGGAKEVICKQWLSVEFLGYDAKKDNIELQPGDVATISITLLIDHMQQVLDLNNQREVLDDVLILRVDGGRDVFIPVSAKWLYSSYGTTLKELVKIPESIGGFRGYCECKAELAEGPLYSAPREIYRLTQFLCDTTADVVSTLGPDEKIEERRWFSHLGWPLLKETWKYTDDGERRRAVEVGVWEALDTDREFDDDSCVRVALGIDQAEVGKEEHLEAAAAVFLRWLEGLGDGVIPAMFWDEVVKAGGDVKAAEQVLNRLPEKTGQVHANVFVYLVGFITELLEILVKKKEGDRKKEMEKILIKVLDPLAKALVKKPEKAATGKQGVREEEARRAWVRRFIEM</sequence>
<dbReference type="InterPro" id="IPR046985">
    <property type="entry name" value="IP5"/>
</dbReference>
<keyword evidence="3" id="KW-0540">Nuclease</keyword>
<reference evidence="3 4" key="1">
    <citation type="submission" date="2019-09" db="EMBL/GenBank/DDBJ databases">
        <title>Draft genome of the ectomycorrhizal ascomycete Sphaerosporella brunnea.</title>
        <authorList>
            <consortium name="DOE Joint Genome Institute"/>
            <person name="Benucci G.M."/>
            <person name="Marozzi G."/>
            <person name="Antonielli L."/>
            <person name="Sanchez S."/>
            <person name="Marco P."/>
            <person name="Wang X."/>
            <person name="Falini L.B."/>
            <person name="Barry K."/>
            <person name="Haridas S."/>
            <person name="Lipzen A."/>
            <person name="Labutti K."/>
            <person name="Grigoriev I.V."/>
            <person name="Murat C."/>
            <person name="Martin F."/>
            <person name="Albertini E."/>
            <person name="Donnini D."/>
            <person name="Bonito G."/>
        </authorList>
    </citation>
    <scope>NUCLEOTIDE SEQUENCE [LARGE SCALE GENOMIC DNA]</scope>
    <source>
        <strain evidence="3 4">Sb_GMNB300</strain>
    </source>
</reference>
<dbReference type="Gene3D" id="3.60.10.10">
    <property type="entry name" value="Endonuclease/exonuclease/phosphatase"/>
    <property type="match status" value="1"/>
</dbReference>
<dbReference type="InterPro" id="IPR036691">
    <property type="entry name" value="Endo/exonu/phosph_ase_sf"/>
</dbReference>
<dbReference type="SUPFAM" id="SSF56219">
    <property type="entry name" value="DNase I-like"/>
    <property type="match status" value="1"/>
</dbReference>
<dbReference type="GO" id="GO:0004527">
    <property type="term" value="F:exonuclease activity"/>
    <property type="evidence" value="ECO:0007669"/>
    <property type="project" value="UniProtKB-KW"/>
</dbReference>
<keyword evidence="4" id="KW-1185">Reference proteome</keyword>
<feature type="region of interest" description="Disordered" evidence="1">
    <location>
        <begin position="429"/>
        <end position="474"/>
    </location>
</feature>
<dbReference type="Proteomes" id="UP000326924">
    <property type="component" value="Unassembled WGS sequence"/>
</dbReference>
<dbReference type="Gene3D" id="2.60.40.10">
    <property type="entry name" value="Immunoglobulins"/>
    <property type="match status" value="1"/>
</dbReference>
<evidence type="ECO:0000259" key="2">
    <source>
        <dbReference type="SMART" id="SM00128"/>
    </source>
</evidence>
<evidence type="ECO:0000256" key="1">
    <source>
        <dbReference type="SAM" id="MobiDB-lite"/>
    </source>
</evidence>
<keyword evidence="3" id="KW-0378">Hydrolase</keyword>
<dbReference type="GO" id="GO:0046856">
    <property type="term" value="P:phosphatidylinositol dephosphorylation"/>
    <property type="evidence" value="ECO:0007669"/>
    <property type="project" value="InterPro"/>
</dbReference>
<feature type="region of interest" description="Disordered" evidence="1">
    <location>
        <begin position="1"/>
        <end position="23"/>
    </location>
</feature>
<dbReference type="PANTHER" id="PTHR11200:SF300">
    <property type="entry name" value="TYPE II INOSITOL 1,4,5-TRISPHOSPHATE 5-PHOSPHATASE"/>
    <property type="match status" value="1"/>
</dbReference>
<accession>A0A5J5ERZ2</accession>
<dbReference type="PANTHER" id="PTHR11200">
    <property type="entry name" value="INOSITOL 5-PHOSPHATASE"/>
    <property type="match status" value="1"/>
</dbReference>
<dbReference type="InterPro" id="IPR000300">
    <property type="entry name" value="IPPc"/>
</dbReference>
<dbReference type="InterPro" id="IPR013783">
    <property type="entry name" value="Ig-like_fold"/>
</dbReference>
<dbReference type="EMBL" id="VXIS01000148">
    <property type="protein sequence ID" value="KAA8900870.1"/>
    <property type="molecule type" value="Genomic_DNA"/>
</dbReference>
<dbReference type="GO" id="GO:0004519">
    <property type="term" value="F:endonuclease activity"/>
    <property type="evidence" value="ECO:0007669"/>
    <property type="project" value="UniProtKB-KW"/>
</dbReference>